<dbReference type="RefSeq" id="WP_212679733.1">
    <property type="nucleotide sequence ID" value="NZ_JAGSPK010000005.1"/>
</dbReference>
<keyword evidence="2" id="KW-1133">Transmembrane helix</keyword>
<evidence type="ECO:0000313" key="4">
    <source>
        <dbReference type="Proteomes" id="UP000682982"/>
    </source>
</evidence>
<organism evidence="3 4">
    <name type="scientific">Undibacterium rivi</name>
    <dbReference type="NCBI Taxonomy" id="2828729"/>
    <lineage>
        <taxon>Bacteria</taxon>
        <taxon>Pseudomonadati</taxon>
        <taxon>Pseudomonadota</taxon>
        <taxon>Betaproteobacteria</taxon>
        <taxon>Burkholderiales</taxon>
        <taxon>Oxalobacteraceae</taxon>
        <taxon>Undibacterium</taxon>
    </lineage>
</organism>
<comment type="caution">
    <text evidence="3">The sequence shown here is derived from an EMBL/GenBank/DDBJ whole genome shotgun (WGS) entry which is preliminary data.</text>
</comment>
<evidence type="ECO:0000256" key="1">
    <source>
        <dbReference type="SAM" id="MobiDB-lite"/>
    </source>
</evidence>
<keyword evidence="4" id="KW-1185">Reference proteome</keyword>
<feature type="region of interest" description="Disordered" evidence="1">
    <location>
        <begin position="118"/>
        <end position="145"/>
    </location>
</feature>
<accession>A0ABS5H4I1</accession>
<evidence type="ECO:0000256" key="2">
    <source>
        <dbReference type="SAM" id="Phobius"/>
    </source>
</evidence>
<feature type="transmembrane region" description="Helical" evidence="2">
    <location>
        <begin position="12"/>
        <end position="31"/>
    </location>
</feature>
<protein>
    <submittedName>
        <fullName evidence="3">Uncharacterized protein</fullName>
    </submittedName>
</protein>
<feature type="compositionally biased region" description="Polar residues" evidence="1">
    <location>
        <begin position="118"/>
        <end position="127"/>
    </location>
</feature>
<sequence length="189" mass="20504">MISVFDKVAATIFMLIGLVIGILMTHGFYVAELADARTTIKSLELQRSTDIESTNAAALNRIQIANARSDALQTKLDITAQRLTITQSEMQREIHRNTTGRACLNQRTVSMLNNRTAERSTTASMPTPVSEPVAASGTIASDTNIEDEAATDTDIATWANIVITQYSTCKARLDALIAWHLPSGAGQHD</sequence>
<keyword evidence="2" id="KW-0812">Transmembrane</keyword>
<gene>
    <name evidence="3" type="ORF">KDM87_14445</name>
</gene>
<dbReference type="Proteomes" id="UP000682982">
    <property type="component" value="Unassembled WGS sequence"/>
</dbReference>
<evidence type="ECO:0000313" key="3">
    <source>
        <dbReference type="EMBL" id="MBR7793796.1"/>
    </source>
</evidence>
<name>A0ABS5H4I1_9BURK</name>
<proteinExistence type="predicted"/>
<keyword evidence="2" id="KW-0472">Membrane</keyword>
<dbReference type="EMBL" id="JAGSPK010000005">
    <property type="protein sequence ID" value="MBR7793796.1"/>
    <property type="molecule type" value="Genomic_DNA"/>
</dbReference>
<reference evidence="3 4" key="1">
    <citation type="submission" date="2021-04" db="EMBL/GenBank/DDBJ databases">
        <title>novel species isolated from subtropical streams in China.</title>
        <authorList>
            <person name="Lu H."/>
        </authorList>
    </citation>
    <scope>NUCLEOTIDE SEQUENCE [LARGE SCALE GENOMIC DNA]</scope>
    <source>
        <strain evidence="3 4">FT147W</strain>
    </source>
</reference>